<name>A0A2K9N7K1_9PROT</name>
<keyword evidence="4 8" id="KW-0378">Hydrolase</keyword>
<dbReference type="EC" id="3.4.-.-" evidence="8"/>
<comment type="similarity">
    <text evidence="1 8">Belongs to the SOS response-associated peptidase family.</text>
</comment>
<keyword evidence="6" id="KW-0238">DNA-binding</keyword>
<dbReference type="KEGG" id="ncb:C0V82_01805"/>
<proteinExistence type="inferred from homology"/>
<dbReference type="OrthoDB" id="9782620at2"/>
<evidence type="ECO:0000256" key="4">
    <source>
        <dbReference type="ARBA" id="ARBA00022801"/>
    </source>
</evidence>
<dbReference type="Gene3D" id="3.90.1680.10">
    <property type="entry name" value="SOS response associated peptidase-like"/>
    <property type="match status" value="1"/>
</dbReference>
<evidence type="ECO:0000256" key="3">
    <source>
        <dbReference type="ARBA" id="ARBA00022763"/>
    </source>
</evidence>
<dbReference type="Proteomes" id="UP000234752">
    <property type="component" value="Chromosome eg_1"/>
</dbReference>
<dbReference type="RefSeq" id="WP_102110871.1">
    <property type="nucleotide sequence ID" value="NZ_BMGN01000004.1"/>
</dbReference>
<sequence>MCGRFVQKDLKDLADAFDARLRHDLEPRLLAPRFNIAPTADIGVIGLDRTGTRTVTAMRWGLVPSWANDATGAARMNNARSESAADKPSFRDAWQKRRAVIPADGFYEWPQKGDRKQPWYVARTDGRPMGFAALWDVWRGGDDGPLFTCCILTAAANDEMGRIHERTPVMLMDDAAVANWLSPDTPEIARHGLMRAPAAGTLVLRPVTPLVNAVRNDNADLLAPYQPGAAPVAAVGSLL</sequence>
<dbReference type="PANTHER" id="PTHR13604:SF0">
    <property type="entry name" value="ABASIC SITE PROCESSING PROTEIN HMCES"/>
    <property type="match status" value="1"/>
</dbReference>
<dbReference type="GO" id="GO:0003697">
    <property type="term" value="F:single-stranded DNA binding"/>
    <property type="evidence" value="ECO:0007669"/>
    <property type="project" value="InterPro"/>
</dbReference>
<keyword evidence="10" id="KW-1185">Reference proteome</keyword>
<dbReference type="InterPro" id="IPR036590">
    <property type="entry name" value="SRAP-like"/>
</dbReference>
<evidence type="ECO:0000256" key="8">
    <source>
        <dbReference type="RuleBase" id="RU364100"/>
    </source>
</evidence>
<evidence type="ECO:0000313" key="10">
    <source>
        <dbReference type="Proteomes" id="UP000234752"/>
    </source>
</evidence>
<dbReference type="PANTHER" id="PTHR13604">
    <property type="entry name" value="DC12-RELATED"/>
    <property type="match status" value="1"/>
</dbReference>
<dbReference type="GO" id="GO:0006508">
    <property type="term" value="P:proteolysis"/>
    <property type="evidence" value="ECO:0007669"/>
    <property type="project" value="UniProtKB-KW"/>
</dbReference>
<gene>
    <name evidence="9" type="ORF">C0V82_01805</name>
</gene>
<keyword evidence="7" id="KW-0456">Lyase</keyword>
<evidence type="ECO:0000256" key="7">
    <source>
        <dbReference type="ARBA" id="ARBA00023239"/>
    </source>
</evidence>
<dbReference type="GO" id="GO:0106300">
    <property type="term" value="P:protein-DNA covalent cross-linking repair"/>
    <property type="evidence" value="ECO:0007669"/>
    <property type="project" value="InterPro"/>
</dbReference>
<dbReference type="InterPro" id="IPR003738">
    <property type="entry name" value="SRAP"/>
</dbReference>
<evidence type="ECO:0000313" key="9">
    <source>
        <dbReference type="EMBL" id="AUN29121.1"/>
    </source>
</evidence>
<keyword evidence="5" id="KW-0190">Covalent protein-DNA linkage</keyword>
<dbReference type="Pfam" id="PF02586">
    <property type="entry name" value="SRAP"/>
    <property type="match status" value="1"/>
</dbReference>
<evidence type="ECO:0000256" key="6">
    <source>
        <dbReference type="ARBA" id="ARBA00023125"/>
    </source>
</evidence>
<accession>A0A2K9N7K1</accession>
<evidence type="ECO:0000256" key="2">
    <source>
        <dbReference type="ARBA" id="ARBA00022670"/>
    </source>
</evidence>
<dbReference type="EMBL" id="CP025611">
    <property type="protein sequence ID" value="AUN29121.1"/>
    <property type="molecule type" value="Genomic_DNA"/>
</dbReference>
<organism evidence="9 10">
    <name type="scientific">Niveispirillum cyanobacteriorum</name>
    <dbReference type="NCBI Taxonomy" id="1612173"/>
    <lineage>
        <taxon>Bacteria</taxon>
        <taxon>Pseudomonadati</taxon>
        <taxon>Pseudomonadota</taxon>
        <taxon>Alphaproteobacteria</taxon>
        <taxon>Rhodospirillales</taxon>
        <taxon>Azospirillaceae</taxon>
        <taxon>Niveispirillum</taxon>
    </lineage>
</organism>
<protein>
    <recommendedName>
        <fullName evidence="8">Abasic site processing protein</fullName>
        <ecNumber evidence="8">3.4.-.-</ecNumber>
    </recommendedName>
</protein>
<dbReference type="GO" id="GO:0016829">
    <property type="term" value="F:lyase activity"/>
    <property type="evidence" value="ECO:0007669"/>
    <property type="project" value="UniProtKB-KW"/>
</dbReference>
<keyword evidence="3" id="KW-0227">DNA damage</keyword>
<dbReference type="GO" id="GO:0008233">
    <property type="term" value="F:peptidase activity"/>
    <property type="evidence" value="ECO:0007669"/>
    <property type="project" value="UniProtKB-KW"/>
</dbReference>
<evidence type="ECO:0000256" key="1">
    <source>
        <dbReference type="ARBA" id="ARBA00008136"/>
    </source>
</evidence>
<keyword evidence="2 8" id="KW-0645">Protease</keyword>
<evidence type="ECO:0000256" key="5">
    <source>
        <dbReference type="ARBA" id="ARBA00023124"/>
    </source>
</evidence>
<reference evidence="9 10" key="1">
    <citation type="submission" date="2017-12" db="EMBL/GenBank/DDBJ databases">
        <title>Genomes of bacteria within cyanobacterial aggregates.</title>
        <authorList>
            <person name="Cai H."/>
        </authorList>
    </citation>
    <scope>NUCLEOTIDE SEQUENCE [LARGE SCALE GENOMIC DNA]</scope>
    <source>
        <strain evidence="9 10">TH16</strain>
    </source>
</reference>
<dbReference type="SUPFAM" id="SSF143081">
    <property type="entry name" value="BB1717-like"/>
    <property type="match status" value="1"/>
</dbReference>
<dbReference type="AlphaFoldDB" id="A0A2K9N7K1"/>